<organism evidence="2">
    <name type="scientific">Megavirus baoshan</name>
    <dbReference type="NCBI Taxonomy" id="2496520"/>
    <lineage>
        <taxon>Viruses</taxon>
        <taxon>Varidnaviria</taxon>
        <taxon>Bamfordvirae</taxon>
        <taxon>Nucleocytoviricota</taxon>
        <taxon>Megaviricetes</taxon>
        <taxon>Imitervirales</taxon>
        <taxon>Mimiviridae</taxon>
        <taxon>Megamimivirinae</taxon>
        <taxon>Megavirus</taxon>
        <taxon>Megavirus baoshanense</taxon>
    </lineage>
</organism>
<dbReference type="PROSITE" id="PS50011">
    <property type="entry name" value="PROTEIN_KINASE_DOM"/>
    <property type="match status" value="1"/>
</dbReference>
<dbReference type="Pfam" id="PF00069">
    <property type="entry name" value="Pkinase"/>
    <property type="match status" value="1"/>
</dbReference>
<accession>A0A3Q8U7T2</accession>
<dbReference type="SUPFAM" id="SSF56112">
    <property type="entry name" value="Protein kinase-like (PK-like)"/>
    <property type="match status" value="1"/>
</dbReference>
<dbReference type="GO" id="GO:0005524">
    <property type="term" value="F:ATP binding"/>
    <property type="evidence" value="ECO:0007669"/>
    <property type="project" value="InterPro"/>
</dbReference>
<sequence length="408" mass="48138">MINIIDINSVIFKKILSKKLNCTVYLVDINQKKYVIKHYNIYSRPMFIELNILASMRHKNIVDLKMITNCLNKPTSMIMKCYDASLSDIIGNHLHTIDLKKIYYYLLQIAHGIRYLHYNNIIHFDIKPDNIILNGNICKIIDFGCSEYYFQEYISTNTTKCTTTHRPPEAFDIENNKLNTSVDIWSFGILMCELLSNQLMYRHEYFPVFNNSIDYDNIVKKFIISPEFKNIINILPISLQSCLDYNACNRPCIDSVICTLSDLYQDITSEIPIFDTRINNYKCINYNNLHISKDMIHGIICQDNMNRYHIATTYIKLDIIHRLFNIESYYLNTIIDICDLVFNKKIINLSCNYEIINNIIINNRGVLFQYYYYIYNIDTNNNSINAILNGRFINQSMNLLKWINKKID</sequence>
<dbReference type="PROSITE" id="PS00108">
    <property type="entry name" value="PROTEIN_KINASE_ST"/>
    <property type="match status" value="1"/>
</dbReference>
<dbReference type="PANTHER" id="PTHR23257">
    <property type="entry name" value="SERINE-THREONINE PROTEIN KINASE"/>
    <property type="match status" value="1"/>
</dbReference>
<dbReference type="SMART" id="SM00220">
    <property type="entry name" value="S_TKc"/>
    <property type="match status" value="1"/>
</dbReference>
<dbReference type="GO" id="GO:0004672">
    <property type="term" value="F:protein kinase activity"/>
    <property type="evidence" value="ECO:0007669"/>
    <property type="project" value="InterPro"/>
</dbReference>
<feature type="domain" description="Protein kinase" evidence="1">
    <location>
        <begin position="10"/>
        <end position="264"/>
    </location>
</feature>
<dbReference type="InterPro" id="IPR008271">
    <property type="entry name" value="Ser/Thr_kinase_AS"/>
</dbReference>
<dbReference type="RefSeq" id="YP_010788742.1">
    <property type="nucleotide sequence ID" value="NC_075367.1"/>
</dbReference>
<dbReference type="Gene3D" id="1.10.510.10">
    <property type="entry name" value="Transferase(Phosphotransferase) domain 1"/>
    <property type="match status" value="1"/>
</dbReference>
<dbReference type="InterPro" id="IPR011009">
    <property type="entry name" value="Kinase-like_dom_sf"/>
</dbReference>
<dbReference type="InterPro" id="IPR000719">
    <property type="entry name" value="Prot_kinase_dom"/>
</dbReference>
<dbReference type="GeneID" id="80526037"/>
<name>A0A3Q8U7T2_9VIRU</name>
<dbReference type="CDD" id="cd00180">
    <property type="entry name" value="PKc"/>
    <property type="match status" value="1"/>
</dbReference>
<dbReference type="EMBL" id="MH046811">
    <property type="protein sequence ID" value="AZL89245.1"/>
    <property type="molecule type" value="Genomic_DNA"/>
</dbReference>
<dbReference type="GO" id="GO:0007165">
    <property type="term" value="P:signal transduction"/>
    <property type="evidence" value="ECO:0007669"/>
    <property type="project" value="TreeGrafter"/>
</dbReference>
<dbReference type="KEGG" id="vg:80526037"/>
<keyword evidence="2" id="KW-0418">Kinase</keyword>
<reference evidence="2" key="1">
    <citation type="submission" date="2018-03" db="EMBL/GenBank/DDBJ databases">
        <title>Draft genome sequences of Megaviruse, new member of the family Mimiviridae isolated from water in Shanghai, China.</title>
        <authorList>
            <person name="Xia Y."/>
        </authorList>
    </citation>
    <scope>NUCLEOTIDE SEQUENCE</scope>
    <source>
        <strain evidence="2">SH</strain>
    </source>
</reference>
<keyword evidence="2" id="KW-0808">Transferase</keyword>
<proteinExistence type="predicted"/>
<dbReference type="InterPro" id="IPR050167">
    <property type="entry name" value="Ser_Thr_protein_kinase"/>
</dbReference>
<protein>
    <submittedName>
        <fullName evidence="2">Putative mitogen-activated kinase 2</fullName>
    </submittedName>
</protein>
<evidence type="ECO:0000313" key="2">
    <source>
        <dbReference type="EMBL" id="AZL89245.1"/>
    </source>
</evidence>
<evidence type="ECO:0000259" key="1">
    <source>
        <dbReference type="PROSITE" id="PS50011"/>
    </source>
</evidence>